<dbReference type="Pfam" id="PF17963">
    <property type="entry name" value="Big_9"/>
    <property type="match status" value="1"/>
</dbReference>
<protein>
    <recommendedName>
        <fullName evidence="2">Cadherin-like domain-containing protein</fullName>
    </recommendedName>
</protein>
<evidence type="ECO:0008006" key="2">
    <source>
        <dbReference type="Google" id="ProtNLM"/>
    </source>
</evidence>
<evidence type="ECO:0000313" key="1">
    <source>
        <dbReference type="EMBL" id="KKK63322.1"/>
    </source>
</evidence>
<sequence length="203" mass="21390">SVEVVEGLQTNFGIRLASAPESDVTVNIEKLAGDVDISAHTTDLLFTAENWMTYQYIMITADADADAVNGTATFELSSFGLDTISVQVTERDITIANLPPVPLAATIRVSSGYSGTSQIIANDPNMGDTHNYSVTSVPISGSAQVDASGVVTYTPEVGFGGNDSMTITVTDQGGLNGAVTINVIEAIGRQWLKEKLNNGRNML</sequence>
<gene>
    <name evidence="1" type="ORF">LCGC14_2995470</name>
</gene>
<comment type="caution">
    <text evidence="1">The sequence shown here is derived from an EMBL/GenBank/DDBJ whole genome shotgun (WGS) entry which is preliminary data.</text>
</comment>
<proteinExistence type="predicted"/>
<organism evidence="1">
    <name type="scientific">marine sediment metagenome</name>
    <dbReference type="NCBI Taxonomy" id="412755"/>
    <lineage>
        <taxon>unclassified sequences</taxon>
        <taxon>metagenomes</taxon>
        <taxon>ecological metagenomes</taxon>
    </lineage>
</organism>
<dbReference type="EMBL" id="LAZR01061572">
    <property type="protein sequence ID" value="KKK63322.1"/>
    <property type="molecule type" value="Genomic_DNA"/>
</dbReference>
<feature type="non-terminal residue" evidence="1">
    <location>
        <position position="1"/>
    </location>
</feature>
<name>A0A0F8X2I9_9ZZZZ</name>
<dbReference type="AlphaFoldDB" id="A0A0F8X2I9"/>
<reference evidence="1" key="1">
    <citation type="journal article" date="2015" name="Nature">
        <title>Complex archaea that bridge the gap between prokaryotes and eukaryotes.</title>
        <authorList>
            <person name="Spang A."/>
            <person name="Saw J.H."/>
            <person name="Jorgensen S.L."/>
            <person name="Zaremba-Niedzwiedzka K."/>
            <person name="Martijn J."/>
            <person name="Lind A.E."/>
            <person name="van Eijk R."/>
            <person name="Schleper C."/>
            <person name="Guy L."/>
            <person name="Ettema T.J."/>
        </authorList>
    </citation>
    <scope>NUCLEOTIDE SEQUENCE</scope>
</reference>
<dbReference type="Gene3D" id="2.60.40.3440">
    <property type="match status" value="1"/>
</dbReference>
<accession>A0A0F8X2I9</accession>